<dbReference type="GO" id="GO:0005829">
    <property type="term" value="C:cytosol"/>
    <property type="evidence" value="ECO:0007669"/>
    <property type="project" value="TreeGrafter"/>
</dbReference>
<dbReference type="Pfam" id="PF00216">
    <property type="entry name" value="Bac_DNA_binding"/>
    <property type="match status" value="1"/>
</dbReference>
<dbReference type="Gene3D" id="4.10.520.10">
    <property type="entry name" value="IHF-like DNA-binding proteins"/>
    <property type="match status" value="1"/>
</dbReference>
<dbReference type="PRINTS" id="PR01727">
    <property type="entry name" value="DNABINDINGHU"/>
</dbReference>
<dbReference type="SUPFAM" id="SSF47729">
    <property type="entry name" value="IHF-like DNA-binding proteins"/>
    <property type="match status" value="1"/>
</dbReference>
<dbReference type="InterPro" id="IPR010992">
    <property type="entry name" value="IHF-like_DNA-bd_dom_sf"/>
</dbReference>
<dbReference type="CDD" id="cd13832">
    <property type="entry name" value="IHF"/>
    <property type="match status" value="1"/>
</dbReference>
<gene>
    <name evidence="5" type="ORF">AL399_06980</name>
</gene>
<dbReference type="GO" id="GO:0030261">
    <property type="term" value="P:chromosome condensation"/>
    <property type="evidence" value="ECO:0007669"/>
    <property type="project" value="UniProtKB-KW"/>
</dbReference>
<accession>A0A0Q4B661</accession>
<dbReference type="SMART" id="SM00411">
    <property type="entry name" value="BHL"/>
    <property type="match status" value="1"/>
</dbReference>
<keyword evidence="2" id="KW-0226">DNA condensation</keyword>
<dbReference type="GO" id="GO:0003677">
    <property type="term" value="F:DNA binding"/>
    <property type="evidence" value="ECO:0007669"/>
    <property type="project" value="UniProtKB-KW"/>
</dbReference>
<evidence type="ECO:0000256" key="1">
    <source>
        <dbReference type="ARBA" id="ARBA00010529"/>
    </source>
</evidence>
<dbReference type="Proteomes" id="UP000054172">
    <property type="component" value="Unassembled WGS sequence"/>
</dbReference>
<comment type="similarity">
    <text evidence="1 4">Belongs to the bacterial histone-like protein family.</text>
</comment>
<name>A0A0Q4B661_9BACT</name>
<evidence type="ECO:0000256" key="3">
    <source>
        <dbReference type="ARBA" id="ARBA00023125"/>
    </source>
</evidence>
<keyword evidence="3 5" id="KW-0238">DNA-binding</keyword>
<dbReference type="STRING" id="1702214.AL399_06980"/>
<dbReference type="EMBL" id="LIIK01000035">
    <property type="protein sequence ID" value="KQM08491.1"/>
    <property type="molecule type" value="Genomic_DNA"/>
</dbReference>
<evidence type="ECO:0000256" key="4">
    <source>
        <dbReference type="RuleBase" id="RU003939"/>
    </source>
</evidence>
<evidence type="ECO:0000313" key="6">
    <source>
        <dbReference type="Proteomes" id="UP000054172"/>
    </source>
</evidence>
<protein>
    <submittedName>
        <fullName evidence="5">DNA-binding protein</fullName>
    </submittedName>
</protein>
<dbReference type="GO" id="GO:0030527">
    <property type="term" value="F:structural constituent of chromatin"/>
    <property type="evidence" value="ECO:0007669"/>
    <property type="project" value="InterPro"/>
</dbReference>
<reference evidence="5" key="1">
    <citation type="submission" date="2015-08" db="EMBL/GenBank/DDBJ databases">
        <title>Candidatus Bacteriodes Periocalifornicus.</title>
        <authorList>
            <person name="McLean J.S."/>
            <person name="Kelley S."/>
        </authorList>
    </citation>
    <scope>NUCLEOTIDE SEQUENCE [LARGE SCALE GENOMIC DNA]</scope>
    <source>
        <strain evidence="5">12B</strain>
    </source>
</reference>
<organism evidence="5 6">
    <name type="scientific">Candidatus [Bacteroides] periocalifornicus</name>
    <dbReference type="NCBI Taxonomy" id="1702214"/>
    <lineage>
        <taxon>Bacteria</taxon>
        <taxon>Pseudomonadati</taxon>
        <taxon>Bacteroidota</taxon>
    </lineage>
</organism>
<dbReference type="PATRIC" id="fig|1702214.3.peg.884"/>
<dbReference type="PANTHER" id="PTHR33175:SF3">
    <property type="entry name" value="DNA-BINDING PROTEIN HU-BETA"/>
    <property type="match status" value="1"/>
</dbReference>
<comment type="caution">
    <text evidence="5">The sequence shown here is derived from an EMBL/GenBank/DDBJ whole genome shotgun (WGS) entry which is preliminary data.</text>
</comment>
<evidence type="ECO:0000313" key="5">
    <source>
        <dbReference type="EMBL" id="KQM08491.1"/>
    </source>
</evidence>
<dbReference type="AlphaFoldDB" id="A0A0Q4B661"/>
<dbReference type="InterPro" id="IPR000119">
    <property type="entry name" value="Hist_DNA-bd"/>
</dbReference>
<sequence length="99" mass="10866">MTKAELINEIAKKTGVERISVLKTVEAFMESVSNALVRNESVYLRGFGSFVVRTRAEKVARNISKDLPIVIPAHNVPSFKPSKMLAGKVKNGGQPQGKR</sequence>
<proteinExistence type="inferred from homology"/>
<keyword evidence="6" id="KW-1185">Reference proteome</keyword>
<evidence type="ECO:0000256" key="2">
    <source>
        <dbReference type="ARBA" id="ARBA00023067"/>
    </source>
</evidence>
<dbReference type="PANTHER" id="PTHR33175">
    <property type="entry name" value="DNA-BINDING PROTEIN HU"/>
    <property type="match status" value="1"/>
</dbReference>